<name>E4UNQ5_ARTGP</name>
<gene>
    <name evidence="1" type="ORF">MGYG_02671</name>
</gene>
<protein>
    <submittedName>
        <fullName evidence="1">Uncharacterized protein</fullName>
    </submittedName>
</protein>
<dbReference type="GeneID" id="10030447"/>
<keyword evidence="2" id="KW-1185">Reference proteome</keyword>
<dbReference type="HOGENOM" id="CLU_2319844_0_0_1"/>
<organism evidence="2">
    <name type="scientific">Arthroderma gypseum (strain ATCC MYA-4604 / CBS 118893)</name>
    <name type="common">Microsporum gypseum</name>
    <dbReference type="NCBI Taxonomy" id="535722"/>
    <lineage>
        <taxon>Eukaryota</taxon>
        <taxon>Fungi</taxon>
        <taxon>Dikarya</taxon>
        <taxon>Ascomycota</taxon>
        <taxon>Pezizomycotina</taxon>
        <taxon>Eurotiomycetes</taxon>
        <taxon>Eurotiomycetidae</taxon>
        <taxon>Onygenales</taxon>
        <taxon>Arthrodermataceae</taxon>
        <taxon>Nannizzia</taxon>
    </lineage>
</organism>
<proteinExistence type="predicted"/>
<sequence length="99" mass="11013">MPILVWGRWPEDGAAYDSTDKWKKQKGDQREERLTIALLIPARQTDTHEAHITAQHTTHHAHTGLLTLCRSLGPEDPVCACLRLRSARHPQGGKASNGT</sequence>
<dbReference type="InParanoid" id="E4UNQ5"/>
<evidence type="ECO:0000313" key="2">
    <source>
        <dbReference type="Proteomes" id="UP000002669"/>
    </source>
</evidence>
<dbReference type="AlphaFoldDB" id="E4UNQ5"/>
<accession>E4UNQ5</accession>
<reference evidence="2" key="1">
    <citation type="journal article" date="2012" name="MBio">
        <title>Comparative genome analysis of Trichophyton rubrum and related dermatophytes reveals candidate genes involved in infection.</title>
        <authorList>
            <person name="Martinez D.A."/>
            <person name="Oliver B.G."/>
            <person name="Graeser Y."/>
            <person name="Goldberg J.M."/>
            <person name="Li W."/>
            <person name="Martinez-Rossi N.M."/>
            <person name="Monod M."/>
            <person name="Shelest E."/>
            <person name="Barton R.C."/>
            <person name="Birch E."/>
            <person name="Brakhage A.A."/>
            <person name="Chen Z."/>
            <person name="Gurr S.J."/>
            <person name="Heiman D."/>
            <person name="Heitman J."/>
            <person name="Kosti I."/>
            <person name="Rossi A."/>
            <person name="Saif S."/>
            <person name="Samalova M."/>
            <person name="Saunders C.W."/>
            <person name="Shea T."/>
            <person name="Summerbell R.C."/>
            <person name="Xu J."/>
            <person name="Young S."/>
            <person name="Zeng Q."/>
            <person name="Birren B.W."/>
            <person name="Cuomo C.A."/>
            <person name="White T.C."/>
        </authorList>
    </citation>
    <scope>NUCLEOTIDE SEQUENCE [LARGE SCALE GENOMIC DNA]</scope>
    <source>
        <strain evidence="2">ATCC MYA-4604 / CBS 118893</strain>
    </source>
</reference>
<dbReference type="Proteomes" id="UP000002669">
    <property type="component" value="Unassembled WGS sequence"/>
</dbReference>
<dbReference type="RefSeq" id="XP_003175141.1">
    <property type="nucleotide sequence ID" value="XM_003175093.1"/>
</dbReference>
<dbReference type="EMBL" id="DS989823">
    <property type="protein sequence ID" value="EFQ99658.1"/>
    <property type="molecule type" value="Genomic_DNA"/>
</dbReference>
<dbReference type="VEuPathDB" id="FungiDB:MGYG_02671"/>
<evidence type="ECO:0000313" key="1">
    <source>
        <dbReference type="EMBL" id="EFQ99658.1"/>
    </source>
</evidence>